<comment type="similarity">
    <text evidence="11">Belongs to the KdpC family.</text>
</comment>
<keyword evidence="3 11" id="KW-0633">Potassium transport</keyword>
<dbReference type="GO" id="GO:0016787">
    <property type="term" value="F:hydrolase activity"/>
    <property type="evidence" value="ECO:0007669"/>
    <property type="project" value="UniProtKB-KW"/>
</dbReference>
<accession>A0A437LXB1</accession>
<keyword evidence="8 11" id="KW-1133">Transmembrane helix</keyword>
<keyword evidence="12" id="KW-0378">Hydrolase</keyword>
<comment type="subcellular location">
    <subcellularLocation>
        <location evidence="11">Cell membrane</location>
        <topology evidence="11">Single-pass membrane protein</topology>
    </subcellularLocation>
</comment>
<keyword evidence="5 11" id="KW-0547">Nucleotide-binding</keyword>
<comment type="subunit">
    <text evidence="11">The system is composed of three essential subunits: KdpA, KdpB and KdpC.</text>
</comment>
<keyword evidence="9 11" id="KW-0406">Ion transport</keyword>
<keyword evidence="4 11" id="KW-0812">Transmembrane</keyword>
<proteinExistence type="inferred from homology"/>
<dbReference type="PANTHER" id="PTHR30042:SF2">
    <property type="entry name" value="POTASSIUM-TRANSPORTING ATPASE KDPC SUBUNIT"/>
    <property type="match status" value="1"/>
</dbReference>
<sequence>MFALLRPALVMMGSFTLVLGIIVPLGFTALAQFAFPRQANGSLIERDGQVVGSELLAQGFEGPRYFHPRASNAGQGYDGASSGASNLGPTSAALLEAVQGRLDGRRGVAPDAVTMSGSGLDPHISPENALSQIPRIATARGVTPQRVLALVEQHVEGRTLGVLGEPRVNVLRLNLALDAQR</sequence>
<dbReference type="PIRSF" id="PIRSF001296">
    <property type="entry name" value="K_ATPase_KdpC"/>
    <property type="match status" value="1"/>
</dbReference>
<dbReference type="InterPro" id="IPR003820">
    <property type="entry name" value="KdpC"/>
</dbReference>
<dbReference type="AlphaFoldDB" id="A0A437LXB1"/>
<keyword evidence="6 11" id="KW-0067">ATP-binding</keyword>
<evidence type="ECO:0000256" key="3">
    <source>
        <dbReference type="ARBA" id="ARBA00022538"/>
    </source>
</evidence>
<evidence type="ECO:0000256" key="2">
    <source>
        <dbReference type="ARBA" id="ARBA00022475"/>
    </source>
</evidence>
<evidence type="ECO:0000256" key="4">
    <source>
        <dbReference type="ARBA" id="ARBA00022692"/>
    </source>
</evidence>
<dbReference type="PANTHER" id="PTHR30042">
    <property type="entry name" value="POTASSIUM-TRANSPORTING ATPASE C CHAIN"/>
    <property type="match status" value="1"/>
</dbReference>
<evidence type="ECO:0000256" key="6">
    <source>
        <dbReference type="ARBA" id="ARBA00022840"/>
    </source>
</evidence>
<keyword evidence="7 11" id="KW-0630">Potassium</keyword>
<dbReference type="HAMAP" id="MF_00276">
    <property type="entry name" value="KdpC"/>
    <property type="match status" value="1"/>
</dbReference>
<dbReference type="NCBIfam" id="NF001454">
    <property type="entry name" value="PRK00315.1"/>
    <property type="match status" value="1"/>
</dbReference>
<protein>
    <recommendedName>
        <fullName evidence="11">Potassium-transporting ATPase KdpC subunit</fullName>
    </recommendedName>
    <alternativeName>
        <fullName evidence="11">ATP phosphohydrolase [potassium-transporting] C chain</fullName>
    </alternativeName>
    <alternativeName>
        <fullName evidence="11">Potassium-binding and translocating subunit C</fullName>
    </alternativeName>
    <alternativeName>
        <fullName evidence="11">Potassium-translocating ATPase C chain</fullName>
    </alternativeName>
</protein>
<dbReference type="GO" id="GO:0005524">
    <property type="term" value="F:ATP binding"/>
    <property type="evidence" value="ECO:0007669"/>
    <property type="project" value="UniProtKB-UniRule"/>
</dbReference>
<evidence type="ECO:0000256" key="11">
    <source>
        <dbReference type="HAMAP-Rule" id="MF_00276"/>
    </source>
</evidence>
<dbReference type="GO" id="GO:0005886">
    <property type="term" value="C:plasma membrane"/>
    <property type="evidence" value="ECO:0007669"/>
    <property type="project" value="UniProtKB-SubCell"/>
</dbReference>
<evidence type="ECO:0000256" key="9">
    <source>
        <dbReference type="ARBA" id="ARBA00023065"/>
    </source>
</evidence>
<organism evidence="12 13">
    <name type="scientific">Rhodovarius crocodyli</name>
    <dbReference type="NCBI Taxonomy" id="1979269"/>
    <lineage>
        <taxon>Bacteria</taxon>
        <taxon>Pseudomonadati</taxon>
        <taxon>Pseudomonadota</taxon>
        <taxon>Alphaproteobacteria</taxon>
        <taxon>Acetobacterales</taxon>
        <taxon>Roseomonadaceae</taxon>
        <taxon>Rhodovarius</taxon>
    </lineage>
</organism>
<gene>
    <name evidence="11 12" type="primary">kdpC</name>
    <name evidence="12" type="ORF">EOD42_24250</name>
</gene>
<evidence type="ECO:0000256" key="10">
    <source>
        <dbReference type="ARBA" id="ARBA00023136"/>
    </source>
</evidence>
<dbReference type="EMBL" id="SACL01000015">
    <property type="protein sequence ID" value="RVT90003.1"/>
    <property type="molecule type" value="Genomic_DNA"/>
</dbReference>
<evidence type="ECO:0000256" key="5">
    <source>
        <dbReference type="ARBA" id="ARBA00022741"/>
    </source>
</evidence>
<evidence type="ECO:0000256" key="1">
    <source>
        <dbReference type="ARBA" id="ARBA00022448"/>
    </source>
</evidence>
<keyword evidence="10 11" id="KW-0472">Membrane</keyword>
<evidence type="ECO:0000313" key="12">
    <source>
        <dbReference type="EMBL" id="RVT90003.1"/>
    </source>
</evidence>
<name>A0A437LXB1_9PROT</name>
<comment type="caution">
    <text evidence="12">The sequence shown here is derived from an EMBL/GenBank/DDBJ whole genome shotgun (WGS) entry which is preliminary data.</text>
</comment>
<comment type="function">
    <text evidence="11">Part of the high-affinity ATP-driven potassium transport (or Kdp) system, which catalyzes the hydrolysis of ATP coupled with the electrogenic transport of potassium into the cytoplasm. This subunit acts as a catalytic chaperone that increases the ATP-binding affinity of the ATP-hydrolyzing subunit KdpB by the formation of a transient KdpB/KdpC/ATP ternary complex.</text>
</comment>
<keyword evidence="1 11" id="KW-0813">Transport</keyword>
<dbReference type="Proteomes" id="UP000282957">
    <property type="component" value="Unassembled WGS sequence"/>
</dbReference>
<keyword evidence="13" id="KW-1185">Reference proteome</keyword>
<dbReference type="GO" id="GO:0008556">
    <property type="term" value="F:P-type potassium transmembrane transporter activity"/>
    <property type="evidence" value="ECO:0007669"/>
    <property type="project" value="InterPro"/>
</dbReference>
<dbReference type="OrthoDB" id="9788285at2"/>
<evidence type="ECO:0000256" key="7">
    <source>
        <dbReference type="ARBA" id="ARBA00022958"/>
    </source>
</evidence>
<keyword evidence="2 11" id="KW-1003">Cell membrane</keyword>
<dbReference type="NCBIfam" id="TIGR00681">
    <property type="entry name" value="kdpC"/>
    <property type="match status" value="1"/>
</dbReference>
<evidence type="ECO:0000256" key="8">
    <source>
        <dbReference type="ARBA" id="ARBA00022989"/>
    </source>
</evidence>
<dbReference type="RefSeq" id="WP_127790185.1">
    <property type="nucleotide sequence ID" value="NZ_SACL01000015.1"/>
</dbReference>
<reference evidence="12 13" key="1">
    <citation type="submission" date="2019-01" db="EMBL/GenBank/DDBJ databases">
        <authorList>
            <person name="Chen W.-M."/>
        </authorList>
    </citation>
    <scope>NUCLEOTIDE SEQUENCE [LARGE SCALE GENOMIC DNA]</scope>
    <source>
        <strain evidence="12 13">CCP-6</strain>
    </source>
</reference>
<evidence type="ECO:0000313" key="13">
    <source>
        <dbReference type="Proteomes" id="UP000282957"/>
    </source>
</evidence>
<dbReference type="Pfam" id="PF02669">
    <property type="entry name" value="KdpC"/>
    <property type="match status" value="1"/>
</dbReference>